<dbReference type="CDD" id="cd23763">
    <property type="entry name" value="ASKHA_ATPase_ROK"/>
    <property type="match status" value="1"/>
</dbReference>
<sequence>MHNIDKYVVGVDLGGTKIAAALFDSSGKMLKRERTETAGAATAREVVMRITGMVQSVAEGRTLSGVGLASPGAVNSRDGIVLHGTNLPEWTNIPLKKWMEA</sequence>
<reference evidence="2 3" key="1">
    <citation type="submission" date="2021-07" db="EMBL/GenBank/DDBJ databases">
        <title>Paenibacillus radiodurans sp. nov., isolated from the southeastern edge of Tengger Desert.</title>
        <authorList>
            <person name="Zhang G."/>
        </authorList>
    </citation>
    <scope>NUCLEOTIDE SEQUENCE [LARGE SCALE GENOMIC DNA]</scope>
    <source>
        <strain evidence="2 3">CCM 7311</strain>
    </source>
</reference>
<gene>
    <name evidence="2" type="ORF">K0U00_46940</name>
</gene>
<dbReference type="PANTHER" id="PTHR18964:SF149">
    <property type="entry name" value="BIFUNCTIONAL UDP-N-ACETYLGLUCOSAMINE 2-EPIMERASE_N-ACETYLMANNOSAMINE KINASE"/>
    <property type="match status" value="1"/>
</dbReference>
<dbReference type="EMBL" id="JAHZIK010003111">
    <property type="protein sequence ID" value="MBW7461621.1"/>
    <property type="molecule type" value="Genomic_DNA"/>
</dbReference>
<dbReference type="InterPro" id="IPR043129">
    <property type="entry name" value="ATPase_NBD"/>
</dbReference>
<feature type="non-terminal residue" evidence="2">
    <location>
        <position position="101"/>
    </location>
</feature>
<name>A0ABS7CL03_9BACL</name>
<organism evidence="2 3">
    <name type="scientific">Paenibacillus sepulcri</name>
    <dbReference type="NCBI Taxonomy" id="359917"/>
    <lineage>
        <taxon>Bacteria</taxon>
        <taxon>Bacillati</taxon>
        <taxon>Bacillota</taxon>
        <taxon>Bacilli</taxon>
        <taxon>Bacillales</taxon>
        <taxon>Paenibacillaceae</taxon>
        <taxon>Paenibacillus</taxon>
    </lineage>
</organism>
<accession>A0ABS7CL03</accession>
<dbReference type="Pfam" id="PF00480">
    <property type="entry name" value="ROK"/>
    <property type="match status" value="1"/>
</dbReference>
<proteinExistence type="inferred from homology"/>
<keyword evidence="3" id="KW-1185">Reference proteome</keyword>
<evidence type="ECO:0000313" key="2">
    <source>
        <dbReference type="EMBL" id="MBW7461621.1"/>
    </source>
</evidence>
<dbReference type="Gene3D" id="3.30.420.40">
    <property type="match status" value="1"/>
</dbReference>
<dbReference type="PANTHER" id="PTHR18964">
    <property type="entry name" value="ROK (REPRESSOR, ORF, KINASE) FAMILY"/>
    <property type="match status" value="1"/>
</dbReference>
<comment type="caution">
    <text evidence="2">The sequence shown here is derived from an EMBL/GenBank/DDBJ whole genome shotgun (WGS) entry which is preliminary data.</text>
</comment>
<dbReference type="InterPro" id="IPR000600">
    <property type="entry name" value="ROK"/>
</dbReference>
<protein>
    <submittedName>
        <fullName evidence="2">ROK family protein</fullName>
    </submittedName>
</protein>
<dbReference type="SUPFAM" id="SSF53067">
    <property type="entry name" value="Actin-like ATPase domain"/>
    <property type="match status" value="1"/>
</dbReference>
<evidence type="ECO:0000256" key="1">
    <source>
        <dbReference type="ARBA" id="ARBA00006479"/>
    </source>
</evidence>
<comment type="similarity">
    <text evidence="1">Belongs to the ROK (NagC/XylR) family.</text>
</comment>
<dbReference type="Proteomes" id="UP001519887">
    <property type="component" value="Unassembled WGS sequence"/>
</dbReference>
<evidence type="ECO:0000313" key="3">
    <source>
        <dbReference type="Proteomes" id="UP001519887"/>
    </source>
</evidence>